<gene>
    <name evidence="1" type="ORF">MLD38_024233</name>
</gene>
<organism evidence="1 2">
    <name type="scientific">Melastoma candidum</name>
    <dbReference type="NCBI Taxonomy" id="119954"/>
    <lineage>
        <taxon>Eukaryota</taxon>
        <taxon>Viridiplantae</taxon>
        <taxon>Streptophyta</taxon>
        <taxon>Embryophyta</taxon>
        <taxon>Tracheophyta</taxon>
        <taxon>Spermatophyta</taxon>
        <taxon>Magnoliopsida</taxon>
        <taxon>eudicotyledons</taxon>
        <taxon>Gunneridae</taxon>
        <taxon>Pentapetalae</taxon>
        <taxon>rosids</taxon>
        <taxon>malvids</taxon>
        <taxon>Myrtales</taxon>
        <taxon>Melastomataceae</taxon>
        <taxon>Melastomatoideae</taxon>
        <taxon>Melastomateae</taxon>
        <taxon>Melastoma</taxon>
    </lineage>
</organism>
<proteinExistence type="predicted"/>
<sequence>MFKKNSCTSAALTTSAILNNLFLLNAVAAGEDLLLVAVAFFLGAGGHLKVGGILWSSDVGVWYPSSTSSSALASMLKKGVMVNKNEMLLAPEERDVCRKALKEMGVWFVCVCAG</sequence>
<keyword evidence="2" id="KW-1185">Reference proteome</keyword>
<protein>
    <submittedName>
        <fullName evidence="1">Uncharacterized protein</fullName>
    </submittedName>
</protein>
<evidence type="ECO:0000313" key="1">
    <source>
        <dbReference type="EMBL" id="KAI4339274.1"/>
    </source>
</evidence>
<name>A0ACB9NUN1_9MYRT</name>
<dbReference type="Proteomes" id="UP001057402">
    <property type="component" value="Chromosome 7"/>
</dbReference>
<accession>A0ACB9NUN1</accession>
<dbReference type="EMBL" id="CM042886">
    <property type="protein sequence ID" value="KAI4339274.1"/>
    <property type="molecule type" value="Genomic_DNA"/>
</dbReference>
<reference evidence="2" key="1">
    <citation type="journal article" date="2023" name="Front. Plant Sci.">
        <title>Chromosomal-level genome assembly of Melastoma candidum provides insights into trichome evolution.</title>
        <authorList>
            <person name="Zhong Y."/>
            <person name="Wu W."/>
            <person name="Sun C."/>
            <person name="Zou P."/>
            <person name="Liu Y."/>
            <person name="Dai S."/>
            <person name="Zhou R."/>
        </authorList>
    </citation>
    <scope>NUCLEOTIDE SEQUENCE [LARGE SCALE GENOMIC DNA]</scope>
</reference>
<comment type="caution">
    <text evidence="1">The sequence shown here is derived from an EMBL/GenBank/DDBJ whole genome shotgun (WGS) entry which is preliminary data.</text>
</comment>
<evidence type="ECO:0000313" key="2">
    <source>
        <dbReference type="Proteomes" id="UP001057402"/>
    </source>
</evidence>